<evidence type="ECO:0000259" key="6">
    <source>
        <dbReference type="Pfam" id="PF02776"/>
    </source>
</evidence>
<feature type="domain" description="Thiamine pyrophosphate enzyme central" evidence="4">
    <location>
        <begin position="190"/>
        <end position="317"/>
    </location>
</feature>
<evidence type="ECO:0000256" key="3">
    <source>
        <dbReference type="RuleBase" id="RU362132"/>
    </source>
</evidence>
<dbReference type="Pfam" id="PF02775">
    <property type="entry name" value="TPP_enzyme_C"/>
    <property type="match status" value="1"/>
</dbReference>
<keyword evidence="8" id="KW-1185">Reference proteome</keyword>
<dbReference type="GO" id="GO:0000287">
    <property type="term" value="F:magnesium ion binding"/>
    <property type="evidence" value="ECO:0007669"/>
    <property type="project" value="InterPro"/>
</dbReference>
<dbReference type="InterPro" id="IPR047211">
    <property type="entry name" value="POXB-like"/>
</dbReference>
<dbReference type="CDD" id="cd02014">
    <property type="entry name" value="TPP_POX"/>
    <property type="match status" value="1"/>
</dbReference>
<dbReference type="InterPro" id="IPR029061">
    <property type="entry name" value="THDP-binding"/>
</dbReference>
<evidence type="ECO:0000259" key="5">
    <source>
        <dbReference type="Pfam" id="PF02775"/>
    </source>
</evidence>
<evidence type="ECO:0000313" key="8">
    <source>
        <dbReference type="Proteomes" id="UP000185469"/>
    </source>
</evidence>
<dbReference type="SUPFAM" id="SSF52467">
    <property type="entry name" value="DHS-like NAD/FAD-binding domain"/>
    <property type="match status" value="1"/>
</dbReference>
<sequence length="576" mass="60829">MNVAEQLVDTLARQGVRRIYGLVGDSLNPVVDAVRVHPDMEWVHVHHESSAAFAAGAESLLTGELAVCAGSCGPGNLHLLQGVYDAHRNGAKLLVIASHIPSGEIGSTFFQETHPQQLFAECSGYCEMVNSAAQGARVLHHAIQSTMAGEGASVLVLPGDIAEDKAVDAPDLASAIAPARPAVIPDEAAVADLAAAINDARTVTIFAGAGCADAHPELMELAGKLQAPVGHSLGGKESVQYDNPYDVGMSGLLGYGGCQQAMEEADLLLLIGTDFPYSSFLPTGNVAQIDARAAHLGRRTTVAHPVAGDAAETIRRLLPLVEPKDPAFLHKQLKHHARELEKVIEAYTSGVEKHTPIHPEYVARILDELADRDAIFTVDTGMNNVWAARYLTPNGRRRVLGSWRHGTMANALPHAIGAASATEGRQVISMSGDGGLAMLLGELLTVRRHDLDVKTIVFNNSSLGMVKLEMLVAGDPDWQTDHAPVDYAAIAHGAGIPSVRITDPARVREQLARALATPGPVLVDVVTDANALSMPPEITLDQVRGFAKASARTVMAGGVGAMVDLAKANLRNIPRP</sequence>
<comment type="similarity">
    <text evidence="1 3">Belongs to the TPP enzyme family.</text>
</comment>
<keyword evidence="2 3" id="KW-0786">Thiamine pyrophosphate</keyword>
<dbReference type="AlphaFoldDB" id="A0A1L7CZL8"/>
<evidence type="ECO:0000256" key="2">
    <source>
        <dbReference type="ARBA" id="ARBA00023052"/>
    </source>
</evidence>
<dbReference type="STRING" id="1437874.CSPHI_10340"/>
<dbReference type="InterPro" id="IPR011766">
    <property type="entry name" value="TPP_enzyme_TPP-bd"/>
</dbReference>
<evidence type="ECO:0000259" key="4">
    <source>
        <dbReference type="Pfam" id="PF00205"/>
    </source>
</evidence>
<dbReference type="Pfam" id="PF00205">
    <property type="entry name" value="TPP_enzyme_M"/>
    <property type="match status" value="1"/>
</dbReference>
<dbReference type="KEGG" id="csph:CSPHI_10340"/>
<protein>
    <submittedName>
        <fullName evidence="7">Pyruvate dehydrogenase</fullName>
    </submittedName>
</protein>
<dbReference type="InterPro" id="IPR012000">
    <property type="entry name" value="Thiamin_PyroP_enz_cen_dom"/>
</dbReference>
<dbReference type="InterPro" id="IPR029035">
    <property type="entry name" value="DHS-like_NAD/FAD-binding_dom"/>
</dbReference>
<dbReference type="Gene3D" id="3.40.50.1220">
    <property type="entry name" value="TPP-binding domain"/>
    <property type="match status" value="1"/>
</dbReference>
<evidence type="ECO:0000313" key="7">
    <source>
        <dbReference type="EMBL" id="APT91329.1"/>
    </source>
</evidence>
<reference evidence="7 8" key="1">
    <citation type="submission" date="2014-08" db="EMBL/GenBank/DDBJ databases">
        <title>Complete genome sequence of Corynebacterium sphenisci CECT 5990(T) (=DSM 44792(T)), isolated from healthy wild penguins.</title>
        <authorList>
            <person name="Ruckert C."/>
            <person name="Albersmeier A."/>
            <person name="Winkler A."/>
            <person name="Kalinowski J."/>
        </authorList>
    </citation>
    <scope>NUCLEOTIDE SEQUENCE [LARGE SCALE GENOMIC DNA]</scope>
    <source>
        <strain evidence="7 8">DSM 44792</strain>
    </source>
</reference>
<dbReference type="SUPFAM" id="SSF52518">
    <property type="entry name" value="Thiamin diphosphate-binding fold (THDP-binding)"/>
    <property type="match status" value="2"/>
</dbReference>
<dbReference type="InterPro" id="IPR012001">
    <property type="entry name" value="Thiamin_PyroP_enz_TPP-bd_dom"/>
</dbReference>
<accession>A0A1L7CZL8</accession>
<dbReference type="PANTHER" id="PTHR42981:SF2">
    <property type="entry name" value="PYRUVATE DEHYDROGENASE [UBIQUINONE]"/>
    <property type="match status" value="1"/>
</dbReference>
<feature type="domain" description="Thiamine pyrophosphate enzyme TPP-binding" evidence="5">
    <location>
        <begin position="379"/>
        <end position="525"/>
    </location>
</feature>
<dbReference type="Pfam" id="PF02776">
    <property type="entry name" value="TPP_enzyme_N"/>
    <property type="match status" value="1"/>
</dbReference>
<dbReference type="EMBL" id="CP009248">
    <property type="protein sequence ID" value="APT91329.1"/>
    <property type="molecule type" value="Genomic_DNA"/>
</dbReference>
<dbReference type="Gene3D" id="3.40.50.970">
    <property type="match status" value="2"/>
</dbReference>
<dbReference type="InterPro" id="IPR047212">
    <property type="entry name" value="TPP_POXB-like"/>
</dbReference>
<dbReference type="InterPro" id="IPR047210">
    <property type="entry name" value="TPP_PYR_POXB-like"/>
</dbReference>
<name>A0A1L7CZL8_9CORY</name>
<dbReference type="Proteomes" id="UP000185469">
    <property type="component" value="Chromosome"/>
</dbReference>
<organism evidence="7 8">
    <name type="scientific">Corynebacterium sphenisci DSM 44792</name>
    <dbReference type="NCBI Taxonomy" id="1437874"/>
    <lineage>
        <taxon>Bacteria</taxon>
        <taxon>Bacillati</taxon>
        <taxon>Actinomycetota</taxon>
        <taxon>Actinomycetes</taxon>
        <taxon>Mycobacteriales</taxon>
        <taxon>Corynebacteriaceae</taxon>
        <taxon>Corynebacterium</taxon>
    </lineage>
</organism>
<evidence type="ECO:0000256" key="1">
    <source>
        <dbReference type="ARBA" id="ARBA00007812"/>
    </source>
</evidence>
<gene>
    <name evidence="7" type="ORF">CSPHI_10340</name>
</gene>
<feature type="domain" description="Thiamine pyrophosphate enzyme N-terminal TPP-binding" evidence="6">
    <location>
        <begin position="1"/>
        <end position="113"/>
    </location>
</feature>
<dbReference type="CDD" id="cd07039">
    <property type="entry name" value="TPP_PYR_POX"/>
    <property type="match status" value="1"/>
</dbReference>
<dbReference type="NCBIfam" id="NF005114">
    <property type="entry name" value="PRK06546.1"/>
    <property type="match status" value="1"/>
</dbReference>
<dbReference type="GO" id="GO:0030976">
    <property type="term" value="F:thiamine pyrophosphate binding"/>
    <property type="evidence" value="ECO:0007669"/>
    <property type="project" value="InterPro"/>
</dbReference>
<dbReference type="PANTHER" id="PTHR42981">
    <property type="entry name" value="PYRUVATE DEHYDROGENASE [UBIQUINONE]"/>
    <property type="match status" value="1"/>
</dbReference>
<keyword evidence="7" id="KW-0670">Pyruvate</keyword>
<dbReference type="GO" id="GO:0003824">
    <property type="term" value="F:catalytic activity"/>
    <property type="evidence" value="ECO:0007669"/>
    <property type="project" value="InterPro"/>
</dbReference>
<proteinExistence type="inferred from homology"/>